<dbReference type="Gene3D" id="1.10.10.10">
    <property type="entry name" value="Winged helix-like DNA-binding domain superfamily/Winged helix DNA-binding domain"/>
    <property type="match status" value="1"/>
</dbReference>
<proteinExistence type="predicted"/>
<evidence type="ECO:0000259" key="1">
    <source>
        <dbReference type="PROSITE" id="PS50987"/>
    </source>
</evidence>
<dbReference type="EMBL" id="ACZL01000030">
    <property type="protein sequence ID" value="EHI55057.1"/>
    <property type="molecule type" value="Genomic_DNA"/>
</dbReference>
<dbReference type="PATRIC" id="fig|679200.3.peg.1878"/>
<dbReference type="PRINTS" id="PR00778">
    <property type="entry name" value="HTHARSR"/>
</dbReference>
<dbReference type="HOGENOM" id="CLU_097806_8_0_9"/>
<dbReference type="InterPro" id="IPR001845">
    <property type="entry name" value="HTH_ArsR_DNA-bd_dom"/>
</dbReference>
<keyword evidence="3" id="KW-1185">Reference proteome</keyword>
<accession>G5GJN6</accession>
<reference evidence="2 3" key="1">
    <citation type="submission" date="2011-08" db="EMBL/GenBank/DDBJ databases">
        <title>The Genome Sequence of Johnsonella ignava ATCC 51276.</title>
        <authorList>
            <consortium name="The Broad Institute Genome Sequencing Platform"/>
            <person name="Earl A."/>
            <person name="Ward D."/>
            <person name="Feldgarden M."/>
            <person name="Gevers D."/>
            <person name="Izard J."/>
            <person name="Blanton J.M."/>
            <person name="Baranova O.V."/>
            <person name="Dewhirst F.E."/>
            <person name="Young S.K."/>
            <person name="Zeng Q."/>
            <person name="Gargeya S."/>
            <person name="Fitzgerald M."/>
            <person name="Haas B."/>
            <person name="Abouelleil A."/>
            <person name="Alvarado L."/>
            <person name="Arachchi H.M."/>
            <person name="Berlin A."/>
            <person name="Brown A."/>
            <person name="Chapman S.B."/>
            <person name="Chen Z."/>
            <person name="Dunbar C."/>
            <person name="Freedman E."/>
            <person name="Gearin G."/>
            <person name="Gellesch M."/>
            <person name="Goldberg J."/>
            <person name="Griggs A."/>
            <person name="Gujja S."/>
            <person name="Heiman D."/>
            <person name="Howarth C."/>
            <person name="Larson L."/>
            <person name="Lui A."/>
            <person name="MacDonald P.J.P."/>
            <person name="Montmayeur A."/>
            <person name="Murphy C."/>
            <person name="Neiman D."/>
            <person name="Pearson M."/>
            <person name="Priest M."/>
            <person name="Roberts A."/>
            <person name="Saif S."/>
            <person name="Shea T."/>
            <person name="Shenoy N."/>
            <person name="Sisk P."/>
            <person name="Stolte C."/>
            <person name="Sykes S."/>
            <person name="Wortman J."/>
            <person name="Nusbaum C."/>
            <person name="Birren B."/>
        </authorList>
    </citation>
    <scope>NUCLEOTIDE SEQUENCE [LARGE SCALE GENOMIC DNA]</scope>
    <source>
        <strain evidence="2 3">ATCC 51276</strain>
    </source>
</reference>
<dbReference type="Proteomes" id="UP000003011">
    <property type="component" value="Unassembled WGS sequence"/>
</dbReference>
<dbReference type="STRING" id="679200.HMPREF9333_01776"/>
<dbReference type="SUPFAM" id="SSF46785">
    <property type="entry name" value="Winged helix' DNA-binding domain"/>
    <property type="match status" value="1"/>
</dbReference>
<protein>
    <recommendedName>
        <fullName evidence="1">HTH arsR-type domain-containing protein</fullName>
    </recommendedName>
</protein>
<dbReference type="InterPro" id="IPR011991">
    <property type="entry name" value="ArsR-like_HTH"/>
</dbReference>
<evidence type="ECO:0000313" key="2">
    <source>
        <dbReference type="EMBL" id="EHI55057.1"/>
    </source>
</evidence>
<dbReference type="InterPro" id="IPR036390">
    <property type="entry name" value="WH_DNA-bd_sf"/>
</dbReference>
<dbReference type="PROSITE" id="PS50987">
    <property type="entry name" value="HTH_ARSR_2"/>
    <property type="match status" value="1"/>
</dbReference>
<feature type="domain" description="HTH arsR-type" evidence="1">
    <location>
        <begin position="1"/>
        <end position="71"/>
    </location>
</feature>
<name>G5GJN6_9FIRM</name>
<sequence length="71" mass="8011">MQKNLFFCQKTLTALGDPSRQHIILEMMQMNDCNGSRVIEITEKTDLSRPAVSHHLQILKDAGIVPIYLSA</sequence>
<organism evidence="2 3">
    <name type="scientific">Johnsonella ignava ATCC 51276</name>
    <dbReference type="NCBI Taxonomy" id="679200"/>
    <lineage>
        <taxon>Bacteria</taxon>
        <taxon>Bacillati</taxon>
        <taxon>Bacillota</taxon>
        <taxon>Clostridia</taxon>
        <taxon>Lachnospirales</taxon>
        <taxon>Lachnospiraceae</taxon>
        <taxon>Johnsonella</taxon>
    </lineage>
</organism>
<dbReference type="eggNOG" id="COG0640">
    <property type="taxonomic scope" value="Bacteria"/>
</dbReference>
<dbReference type="InterPro" id="IPR036388">
    <property type="entry name" value="WH-like_DNA-bd_sf"/>
</dbReference>
<dbReference type="AlphaFoldDB" id="G5GJN6"/>
<comment type="caution">
    <text evidence="2">The sequence shown here is derived from an EMBL/GenBank/DDBJ whole genome shotgun (WGS) entry which is preliminary data.</text>
</comment>
<dbReference type="RefSeq" id="WP_005541559.1">
    <property type="nucleotide sequence ID" value="NZ_JH378835.1"/>
</dbReference>
<evidence type="ECO:0000313" key="3">
    <source>
        <dbReference type="Proteomes" id="UP000003011"/>
    </source>
</evidence>
<gene>
    <name evidence="2" type="ORF">HMPREF9333_01776</name>
</gene>
<dbReference type="GO" id="GO:0003700">
    <property type="term" value="F:DNA-binding transcription factor activity"/>
    <property type="evidence" value="ECO:0007669"/>
    <property type="project" value="InterPro"/>
</dbReference>
<dbReference type="Pfam" id="PF01022">
    <property type="entry name" value="HTH_5"/>
    <property type="match status" value="1"/>
</dbReference>
<dbReference type="CDD" id="cd00090">
    <property type="entry name" value="HTH_ARSR"/>
    <property type="match status" value="1"/>
</dbReference>